<evidence type="ECO:0000313" key="2">
    <source>
        <dbReference type="Proteomes" id="UP000005940"/>
    </source>
</evidence>
<name>I2N048_STRT9</name>
<evidence type="ECO:0000313" key="1">
    <source>
        <dbReference type="EMBL" id="QKM69288.1"/>
    </source>
</evidence>
<proteinExistence type="predicted"/>
<sequence>MARDGFDEWLSTPLPGLDLIENPSAMYAGWAADGTDPDWDLTGIAAHYPQAVAGIRADREKTPRQLLAPRGVDGGDLLRHRDGALEVYLYDYHGEPTSTQTQLLMLAGAGRFAHSGTEEPVMYWGGDIDPGLPMPGHKPLAVLLVTGTRARFVDTYPLDELCAELAPVEADFLTLTGYGVPDRPVGDSAVLFDPAVCRG</sequence>
<keyword evidence="2" id="KW-1185">Reference proteome</keyword>
<accession>I2N048</accession>
<dbReference type="AlphaFoldDB" id="I2N048"/>
<dbReference type="EMBL" id="CP029159">
    <property type="protein sequence ID" value="QKM69288.1"/>
    <property type="molecule type" value="Genomic_DNA"/>
</dbReference>
<protein>
    <submittedName>
        <fullName evidence="1">Uncharacterized protein</fullName>
    </submittedName>
</protein>
<dbReference type="Proteomes" id="UP000005940">
    <property type="component" value="Chromosome"/>
</dbReference>
<gene>
    <name evidence="1" type="ORF">STSU_021075</name>
</gene>
<reference evidence="1 2" key="1">
    <citation type="journal article" date="2012" name="J. Bacteriol.">
        <title>Draft genome of Streptomyces tsukubaensis NRRL 18488, the producer of the clinically important immunosuppressant tacrolimus (FK506).</title>
        <authorList>
            <person name="Barreiro C."/>
            <person name="Prieto C."/>
            <person name="Sola-Landa A."/>
            <person name="Solera E."/>
            <person name="Martinez-Castro M."/>
            <person name="Perez-Redondo R."/>
            <person name="Garcia-Estrada C."/>
            <person name="Aparicio J.F."/>
            <person name="Fernandez-Martinez L.T."/>
            <person name="Santos-Aberturas J."/>
            <person name="Salehi-Najafabadi Z."/>
            <person name="Rodriguez-Garcia A."/>
            <person name="Tauch A."/>
            <person name="Martin J.F."/>
        </authorList>
    </citation>
    <scope>NUCLEOTIDE SEQUENCE [LARGE SCALE GENOMIC DNA]</scope>
    <source>
        <strain evidence="2">DSM 42081 / NBRC 108919 / NRRL 18488 / 9993</strain>
    </source>
</reference>
<organism evidence="1 2">
    <name type="scientific">Streptomyces tsukubensis (strain DSM 42081 / NBRC 108919 / NRRL 18488 / 9993)</name>
    <dbReference type="NCBI Taxonomy" id="1114943"/>
    <lineage>
        <taxon>Bacteria</taxon>
        <taxon>Bacillati</taxon>
        <taxon>Actinomycetota</taxon>
        <taxon>Actinomycetes</taxon>
        <taxon>Kitasatosporales</taxon>
        <taxon>Streptomycetaceae</taxon>
        <taxon>Streptomyces</taxon>
    </lineage>
</organism>